<dbReference type="STRING" id="1987383.A5844_002374"/>
<dbReference type="AlphaFoldDB" id="A0A242JWA1"/>
<evidence type="ECO:0000313" key="2">
    <source>
        <dbReference type="Proteomes" id="UP000194933"/>
    </source>
</evidence>
<organism evidence="1 2">
    <name type="scientific">Candidatus Enterococcus wittei</name>
    <dbReference type="NCBI Taxonomy" id="1987383"/>
    <lineage>
        <taxon>Bacteria</taxon>
        <taxon>Bacillati</taxon>
        <taxon>Bacillota</taxon>
        <taxon>Bacilli</taxon>
        <taxon>Lactobacillales</taxon>
        <taxon>Enterococcaceae</taxon>
        <taxon>Enterococcus</taxon>
    </lineage>
</organism>
<sequence length="128" mass="14493">MAKMLSVRDFDLAAIGTLFEVDEVMPKFATEERKDSSGTIILDNEGRPRRFSTAEIVGYKYSVTILDGNFRKKSTQVTVDGLKEVITNEEIRKKDSVKCRFSNLTVSMSGNPMYYKADDIVLLPQENK</sequence>
<reference evidence="1 2" key="1">
    <citation type="submission" date="2017-05" db="EMBL/GenBank/DDBJ databases">
        <title>The Genome Sequence of Enterococcus sp. 10A9_DIV0425.</title>
        <authorList>
            <consortium name="The Broad Institute Genomics Platform"/>
            <consortium name="The Broad Institute Genomic Center for Infectious Diseases"/>
            <person name="Earl A."/>
            <person name="Manson A."/>
            <person name="Schwartman J."/>
            <person name="Gilmore M."/>
            <person name="Abouelleil A."/>
            <person name="Cao P."/>
            <person name="Chapman S."/>
            <person name="Cusick C."/>
            <person name="Shea T."/>
            <person name="Young S."/>
            <person name="Neafsey D."/>
            <person name="Nusbaum C."/>
            <person name="Birren B."/>
        </authorList>
    </citation>
    <scope>NUCLEOTIDE SEQUENCE [LARGE SCALE GENOMIC DNA]</scope>
    <source>
        <strain evidence="1 2">10A9_DIV0425</strain>
    </source>
</reference>
<dbReference type="RefSeq" id="WP_086285417.1">
    <property type="nucleotide sequence ID" value="NZ_NGMO01000004.1"/>
</dbReference>
<keyword evidence="2" id="KW-1185">Reference proteome</keyword>
<evidence type="ECO:0000313" key="1">
    <source>
        <dbReference type="EMBL" id="OTP09595.1"/>
    </source>
</evidence>
<accession>A0A242JWA1</accession>
<dbReference type="Proteomes" id="UP000194933">
    <property type="component" value="Unassembled WGS sequence"/>
</dbReference>
<comment type="caution">
    <text evidence="1">The sequence shown here is derived from an EMBL/GenBank/DDBJ whole genome shotgun (WGS) entry which is preliminary data.</text>
</comment>
<protein>
    <submittedName>
        <fullName evidence="1">Uncharacterized protein</fullName>
    </submittedName>
</protein>
<proteinExistence type="predicted"/>
<dbReference type="EMBL" id="NGMO01000004">
    <property type="protein sequence ID" value="OTP09595.1"/>
    <property type="molecule type" value="Genomic_DNA"/>
</dbReference>
<name>A0A242JWA1_9ENTE</name>
<gene>
    <name evidence="1" type="ORF">A5844_002374</name>
</gene>